<evidence type="ECO:0000256" key="1">
    <source>
        <dbReference type="SAM" id="Phobius"/>
    </source>
</evidence>
<accession>A0A2P2QHL2</accession>
<name>A0A2P2QHL2_RHIMU</name>
<evidence type="ECO:0000313" key="2">
    <source>
        <dbReference type="EMBL" id="MBX66502.1"/>
    </source>
</evidence>
<organism evidence="2">
    <name type="scientific">Rhizophora mucronata</name>
    <name type="common">Asiatic mangrove</name>
    <dbReference type="NCBI Taxonomy" id="61149"/>
    <lineage>
        <taxon>Eukaryota</taxon>
        <taxon>Viridiplantae</taxon>
        <taxon>Streptophyta</taxon>
        <taxon>Embryophyta</taxon>
        <taxon>Tracheophyta</taxon>
        <taxon>Spermatophyta</taxon>
        <taxon>Magnoliopsida</taxon>
        <taxon>eudicotyledons</taxon>
        <taxon>Gunneridae</taxon>
        <taxon>Pentapetalae</taxon>
        <taxon>rosids</taxon>
        <taxon>fabids</taxon>
        <taxon>Malpighiales</taxon>
        <taxon>Rhizophoraceae</taxon>
        <taxon>Rhizophora</taxon>
    </lineage>
</organism>
<proteinExistence type="predicted"/>
<dbReference type="AlphaFoldDB" id="A0A2P2QHL2"/>
<reference evidence="2" key="1">
    <citation type="submission" date="2018-02" db="EMBL/GenBank/DDBJ databases">
        <title>Rhizophora mucronata_Transcriptome.</title>
        <authorList>
            <person name="Meera S.P."/>
            <person name="Sreeshan A."/>
            <person name="Augustine A."/>
        </authorList>
    </citation>
    <scope>NUCLEOTIDE SEQUENCE</scope>
    <source>
        <tissue evidence="2">Leaf</tissue>
    </source>
</reference>
<sequence>MCVRGLCKCIFSTIISLLICIFEIPVQFCCLFLFFLFGLIGANWDSNTKPSALEATRLQYHRSKTH</sequence>
<keyword evidence="1" id="KW-0812">Transmembrane</keyword>
<keyword evidence="1" id="KW-1133">Transmembrane helix</keyword>
<protein>
    <submittedName>
        <fullName evidence="2">Uncharacterized protein</fullName>
    </submittedName>
</protein>
<dbReference type="EMBL" id="GGEC01086018">
    <property type="protein sequence ID" value="MBX66502.1"/>
    <property type="molecule type" value="Transcribed_RNA"/>
</dbReference>
<feature type="transmembrane region" description="Helical" evidence="1">
    <location>
        <begin position="12"/>
        <end position="40"/>
    </location>
</feature>
<keyword evidence="1" id="KW-0472">Membrane</keyword>